<dbReference type="EMBL" id="CADCTR010003344">
    <property type="protein sequence ID" value="CAA9395636.1"/>
    <property type="molecule type" value="Genomic_DNA"/>
</dbReference>
<protein>
    <recommendedName>
        <fullName evidence="1">Polysaccharide pyruvyl transferase domain-containing protein</fullName>
    </recommendedName>
</protein>
<dbReference type="AlphaFoldDB" id="A0A6J4NSK7"/>
<feature type="domain" description="Polysaccharide pyruvyl transferase" evidence="1">
    <location>
        <begin position="55"/>
        <end position="93"/>
    </location>
</feature>
<proteinExistence type="predicted"/>
<gene>
    <name evidence="2" type="ORF">AVDCRST_MAG93-9957</name>
</gene>
<accession>A0A6J4NSK7</accession>
<evidence type="ECO:0000259" key="1">
    <source>
        <dbReference type="Pfam" id="PF04230"/>
    </source>
</evidence>
<dbReference type="InterPro" id="IPR007345">
    <property type="entry name" value="Polysacch_pyruvyl_Trfase"/>
</dbReference>
<feature type="non-terminal residue" evidence="2">
    <location>
        <position position="1"/>
    </location>
</feature>
<sequence>RAAFSAVPVVGVCLVEDYDGAQVAEANRVLERLIASREMAVVPIDTRLDENAVGLRTAAEIESLIARLDVMLTTRLHGTVLALKHGVPAIVIDPEVGGAKLLRQGQTIGWPFVFPINAVSDDALQSALAYCLSDEGRAAACACSERALKILEHVHHDFVAAMTDPDQLEQAFQARRASDSPAVSWPTGRDQATLRSHATSAYGLRGRLRRARSRVGKLLGRKRREP</sequence>
<name>A0A6J4NSK7_9CHLR</name>
<dbReference type="Pfam" id="PF04230">
    <property type="entry name" value="PS_pyruv_trans"/>
    <property type="match status" value="1"/>
</dbReference>
<evidence type="ECO:0000313" key="2">
    <source>
        <dbReference type="EMBL" id="CAA9395636.1"/>
    </source>
</evidence>
<organism evidence="2">
    <name type="scientific">uncultured Chloroflexia bacterium</name>
    <dbReference type="NCBI Taxonomy" id="1672391"/>
    <lineage>
        <taxon>Bacteria</taxon>
        <taxon>Bacillati</taxon>
        <taxon>Chloroflexota</taxon>
        <taxon>Chloroflexia</taxon>
        <taxon>environmental samples</taxon>
    </lineage>
</organism>
<reference evidence="2" key="1">
    <citation type="submission" date="2020-02" db="EMBL/GenBank/DDBJ databases">
        <authorList>
            <person name="Meier V. D."/>
        </authorList>
    </citation>
    <scope>NUCLEOTIDE SEQUENCE</scope>
    <source>
        <strain evidence="2">AVDCRST_MAG93</strain>
    </source>
</reference>